<evidence type="ECO:0000313" key="9">
    <source>
        <dbReference type="EMBL" id="QBE99536.1"/>
    </source>
</evidence>
<evidence type="ECO:0000313" key="10">
    <source>
        <dbReference type="Proteomes" id="UP000289794"/>
    </source>
</evidence>
<feature type="transmembrane region" description="Helical" evidence="7">
    <location>
        <begin position="206"/>
        <end position="224"/>
    </location>
</feature>
<dbReference type="InterPro" id="IPR037185">
    <property type="entry name" value="EmrE-like"/>
</dbReference>
<organism evidence="9 10">
    <name type="scientific">Blautia producta</name>
    <dbReference type="NCBI Taxonomy" id="33035"/>
    <lineage>
        <taxon>Bacteria</taxon>
        <taxon>Bacillati</taxon>
        <taxon>Bacillota</taxon>
        <taxon>Clostridia</taxon>
        <taxon>Lachnospirales</taxon>
        <taxon>Lachnospiraceae</taxon>
        <taxon>Blautia</taxon>
    </lineage>
</organism>
<dbReference type="KEGG" id="bpro:PMF13cell1_05113"/>
<evidence type="ECO:0000256" key="2">
    <source>
        <dbReference type="ARBA" id="ARBA00007362"/>
    </source>
</evidence>
<dbReference type="AlphaFoldDB" id="A0A4P6M4R1"/>
<comment type="similarity">
    <text evidence="2">Belongs to the EamA transporter family.</text>
</comment>
<feature type="transmembrane region" description="Helical" evidence="7">
    <location>
        <begin position="142"/>
        <end position="162"/>
    </location>
</feature>
<feature type="transmembrane region" description="Helical" evidence="7">
    <location>
        <begin position="236"/>
        <end position="255"/>
    </location>
</feature>
<dbReference type="Gene3D" id="1.10.3730.20">
    <property type="match status" value="1"/>
</dbReference>
<evidence type="ECO:0000256" key="6">
    <source>
        <dbReference type="ARBA" id="ARBA00023136"/>
    </source>
</evidence>
<name>A0A4P6M4R1_9FIRM</name>
<dbReference type="PANTHER" id="PTHR42920:SF5">
    <property type="entry name" value="EAMA DOMAIN-CONTAINING PROTEIN"/>
    <property type="match status" value="1"/>
</dbReference>
<reference evidence="9 10" key="1">
    <citation type="submission" date="2019-01" db="EMBL/GenBank/DDBJ databases">
        <title>PMF-metabolizing Aryl O-demethylase.</title>
        <authorList>
            <person name="Kim M."/>
        </authorList>
    </citation>
    <scope>NUCLEOTIDE SEQUENCE [LARGE SCALE GENOMIC DNA]</scope>
    <source>
        <strain evidence="9 10">PMF1</strain>
    </source>
</reference>
<comment type="subcellular location">
    <subcellularLocation>
        <location evidence="1">Cell membrane</location>
        <topology evidence="1">Multi-pass membrane protein</topology>
    </subcellularLocation>
</comment>
<feature type="transmembrane region" description="Helical" evidence="7">
    <location>
        <begin position="261"/>
        <end position="281"/>
    </location>
</feature>
<proteinExistence type="inferred from homology"/>
<accession>A0A4P6M4R1</accession>
<feature type="transmembrane region" description="Helical" evidence="7">
    <location>
        <begin position="65"/>
        <end position="83"/>
    </location>
</feature>
<gene>
    <name evidence="9" type="ORF">PMF13cell1_05113</name>
</gene>
<evidence type="ECO:0000259" key="8">
    <source>
        <dbReference type="Pfam" id="PF00892"/>
    </source>
</evidence>
<keyword evidence="4 7" id="KW-0812">Transmembrane</keyword>
<dbReference type="GO" id="GO:0005886">
    <property type="term" value="C:plasma membrane"/>
    <property type="evidence" value="ECO:0007669"/>
    <property type="project" value="UniProtKB-SubCell"/>
</dbReference>
<evidence type="ECO:0000256" key="5">
    <source>
        <dbReference type="ARBA" id="ARBA00022989"/>
    </source>
</evidence>
<keyword evidence="5 7" id="KW-1133">Transmembrane helix</keyword>
<dbReference type="RefSeq" id="WP_130182559.1">
    <property type="nucleotide sequence ID" value="NZ_CP035945.1"/>
</dbReference>
<feature type="transmembrane region" description="Helical" evidence="7">
    <location>
        <begin position="174"/>
        <end position="194"/>
    </location>
</feature>
<evidence type="ECO:0000256" key="3">
    <source>
        <dbReference type="ARBA" id="ARBA00022475"/>
    </source>
</evidence>
<keyword evidence="6 7" id="KW-0472">Membrane</keyword>
<dbReference type="EMBL" id="CP035945">
    <property type="protein sequence ID" value="QBE99536.1"/>
    <property type="molecule type" value="Genomic_DNA"/>
</dbReference>
<evidence type="ECO:0000256" key="1">
    <source>
        <dbReference type="ARBA" id="ARBA00004651"/>
    </source>
</evidence>
<feature type="domain" description="EamA" evidence="8">
    <location>
        <begin position="5"/>
        <end position="135"/>
    </location>
</feature>
<dbReference type="InterPro" id="IPR051258">
    <property type="entry name" value="Diverse_Substrate_Transporter"/>
</dbReference>
<evidence type="ECO:0000256" key="7">
    <source>
        <dbReference type="SAM" id="Phobius"/>
    </source>
</evidence>
<sequence>MNSKKAELLMVSVSFVWGSSYLLMKIGLGSIAPFNLIALRFGIAFLFMTLIFFPKYRLAKRSDMVKGILMGILLFLTFSGMVYGVNRTTASTAGFLASTTVIFIPILESLIRKKLPHRLVLFSIALAVSGLYLLTAKSGLSLTGGSFYCLAGAFFYAVYILLLERTAKTSDTLLLSMIQFGVIAACAVICMMLFEKPALPSSPVQWAAVLCLGLFCSAYGFIAQSVAQKYTTAEKIGLIFSLEPVFSAVLSFLILHEILDWTDYLGAGFILTGVILSKLLPAPKIANAEIRRESLG</sequence>
<dbReference type="Pfam" id="PF00892">
    <property type="entry name" value="EamA"/>
    <property type="match status" value="2"/>
</dbReference>
<dbReference type="SUPFAM" id="SSF103481">
    <property type="entry name" value="Multidrug resistance efflux transporter EmrE"/>
    <property type="match status" value="2"/>
</dbReference>
<feature type="transmembrane region" description="Helical" evidence="7">
    <location>
        <begin position="89"/>
        <end position="107"/>
    </location>
</feature>
<protein>
    <recommendedName>
        <fullName evidence="8">EamA domain-containing protein</fullName>
    </recommendedName>
</protein>
<feature type="transmembrane region" description="Helical" evidence="7">
    <location>
        <begin position="119"/>
        <end position="136"/>
    </location>
</feature>
<evidence type="ECO:0000256" key="4">
    <source>
        <dbReference type="ARBA" id="ARBA00022692"/>
    </source>
</evidence>
<dbReference type="Proteomes" id="UP000289794">
    <property type="component" value="Chromosome"/>
</dbReference>
<feature type="transmembrane region" description="Helical" evidence="7">
    <location>
        <begin position="30"/>
        <end position="53"/>
    </location>
</feature>
<dbReference type="InterPro" id="IPR000620">
    <property type="entry name" value="EamA_dom"/>
</dbReference>
<keyword evidence="3" id="KW-1003">Cell membrane</keyword>
<feature type="domain" description="EamA" evidence="8">
    <location>
        <begin position="145"/>
        <end position="277"/>
    </location>
</feature>
<dbReference type="PANTHER" id="PTHR42920">
    <property type="entry name" value="OS03G0707200 PROTEIN-RELATED"/>
    <property type="match status" value="1"/>
</dbReference>
<feature type="transmembrane region" description="Helical" evidence="7">
    <location>
        <begin position="7"/>
        <end position="24"/>
    </location>
</feature>